<dbReference type="Gene3D" id="3.30.360.10">
    <property type="entry name" value="Dihydrodipicolinate Reductase, domain 2"/>
    <property type="match status" value="1"/>
</dbReference>
<evidence type="ECO:0000313" key="6">
    <source>
        <dbReference type="Proteomes" id="UP000220768"/>
    </source>
</evidence>
<comment type="caution">
    <text evidence="5">The sequence shown here is derived from an EMBL/GenBank/DDBJ whole genome shotgun (WGS) entry which is preliminary data.</text>
</comment>
<dbReference type="AlphaFoldDB" id="A0A2A6J256"/>
<feature type="domain" description="Gfo/Idh/MocA-like oxidoreductase N-terminal" evidence="3">
    <location>
        <begin position="5"/>
        <end position="126"/>
    </location>
</feature>
<dbReference type="Pfam" id="PF01408">
    <property type="entry name" value="GFO_IDH_MocA"/>
    <property type="match status" value="1"/>
</dbReference>
<reference evidence="5 6" key="1">
    <citation type="submission" date="2017-09" db="EMBL/GenBank/DDBJ databases">
        <title>Comparative genomics of rhizobia isolated from Phaseolus vulgaris in China.</title>
        <authorList>
            <person name="Tong W."/>
        </authorList>
    </citation>
    <scope>NUCLEOTIDE SEQUENCE [LARGE SCALE GENOMIC DNA]</scope>
    <source>
        <strain evidence="5 6">C5</strain>
    </source>
</reference>
<evidence type="ECO:0000313" key="5">
    <source>
        <dbReference type="EMBL" id="PDS99999.1"/>
    </source>
</evidence>
<dbReference type="InterPro" id="IPR055170">
    <property type="entry name" value="GFO_IDH_MocA-like_dom"/>
</dbReference>
<dbReference type="EMBL" id="NWSV01000060">
    <property type="protein sequence ID" value="PDS99999.1"/>
    <property type="molecule type" value="Genomic_DNA"/>
</dbReference>
<dbReference type="PANTHER" id="PTHR22604:SF105">
    <property type="entry name" value="TRANS-1,2-DIHYDROBENZENE-1,2-DIOL DEHYDROGENASE"/>
    <property type="match status" value="1"/>
</dbReference>
<keyword evidence="6" id="KW-1185">Reference proteome</keyword>
<organism evidence="5 6">
    <name type="scientific">Rhizobium chutanense</name>
    <dbReference type="NCBI Taxonomy" id="2035448"/>
    <lineage>
        <taxon>Bacteria</taxon>
        <taxon>Pseudomonadati</taxon>
        <taxon>Pseudomonadota</taxon>
        <taxon>Alphaproteobacteria</taxon>
        <taxon>Hyphomicrobiales</taxon>
        <taxon>Rhizobiaceae</taxon>
        <taxon>Rhizobium/Agrobacterium group</taxon>
        <taxon>Rhizobium</taxon>
    </lineage>
</organism>
<feature type="domain" description="GFO/IDH/MocA-like oxidoreductase" evidence="4">
    <location>
        <begin position="137"/>
        <end position="254"/>
    </location>
</feature>
<proteinExistence type="inferred from homology"/>
<dbReference type="SUPFAM" id="SSF55347">
    <property type="entry name" value="Glyceraldehyde-3-phosphate dehydrogenase-like, C-terminal domain"/>
    <property type="match status" value="1"/>
</dbReference>
<sequence>MLMPVRYAVVGAGWISQEAFLPAVPQTGNSRVTAIISGNREGAAQLAAFFSIDHVCDYQDFDALLRQDVVDAVYIAVPNPMHHDFAVRAANAGKHVMVEKPIAISEKEAIAMIDAAARNDVLLMTSYRLHNEPATLAALDVLRAGKIGEPISFSASFGFQSQTGNHRLKNEFWGGPLQDIGIYCINAARHVFEAEPVEVFAMAARPQNDQRFEEIDASIAVTLRFPQNRLAQFFCSFGVFDVDTYRVAGTEGELIMENGFRFDTPSRLIVKTKRNIDHISYDIHDQFAGQVQYFSQCILTGTRPEPDGEEGLADLKVLVAIEQSLRTGAPQPVSNPPRPGHPALSMLRRLPTTTRRLLL</sequence>
<accession>A0A2A6J256</accession>
<evidence type="ECO:0000259" key="4">
    <source>
        <dbReference type="Pfam" id="PF22725"/>
    </source>
</evidence>
<dbReference type="Gene3D" id="3.40.50.720">
    <property type="entry name" value="NAD(P)-binding Rossmann-like Domain"/>
    <property type="match status" value="1"/>
</dbReference>
<evidence type="ECO:0000259" key="3">
    <source>
        <dbReference type="Pfam" id="PF01408"/>
    </source>
</evidence>
<dbReference type="PRINTS" id="PR01775">
    <property type="entry name" value="GLFROXRDTASE"/>
</dbReference>
<dbReference type="InterPro" id="IPR050984">
    <property type="entry name" value="Gfo/Idh/MocA_domain"/>
</dbReference>
<dbReference type="InterPro" id="IPR000683">
    <property type="entry name" value="Gfo/Idh/MocA-like_OxRdtase_N"/>
</dbReference>
<protein>
    <submittedName>
        <fullName evidence="5">Glucose-fructose oxidoreductase oxidoreductase</fullName>
    </submittedName>
</protein>
<comment type="similarity">
    <text evidence="1">Belongs to the Gfo/Idh/MocA family.</text>
</comment>
<name>A0A2A6J256_9HYPH</name>
<dbReference type="InterPro" id="IPR008354">
    <property type="entry name" value="Glc-Fru_OxRdtase_bac"/>
</dbReference>
<dbReference type="GO" id="GO:0000166">
    <property type="term" value="F:nucleotide binding"/>
    <property type="evidence" value="ECO:0007669"/>
    <property type="project" value="InterPro"/>
</dbReference>
<dbReference type="Pfam" id="PF22725">
    <property type="entry name" value="GFO_IDH_MocA_C3"/>
    <property type="match status" value="1"/>
</dbReference>
<dbReference type="Proteomes" id="UP000220768">
    <property type="component" value="Unassembled WGS sequence"/>
</dbReference>
<evidence type="ECO:0000256" key="2">
    <source>
        <dbReference type="ARBA" id="ARBA00023002"/>
    </source>
</evidence>
<gene>
    <name evidence="5" type="ORF">CO666_33080</name>
</gene>
<dbReference type="PANTHER" id="PTHR22604">
    <property type="entry name" value="OXIDOREDUCTASES"/>
    <property type="match status" value="1"/>
</dbReference>
<dbReference type="SUPFAM" id="SSF51735">
    <property type="entry name" value="NAD(P)-binding Rossmann-fold domains"/>
    <property type="match status" value="1"/>
</dbReference>
<keyword evidence="2" id="KW-0560">Oxidoreductase</keyword>
<dbReference type="InterPro" id="IPR036291">
    <property type="entry name" value="NAD(P)-bd_dom_sf"/>
</dbReference>
<evidence type="ECO:0000256" key="1">
    <source>
        <dbReference type="ARBA" id="ARBA00010928"/>
    </source>
</evidence>
<dbReference type="GO" id="GO:0016491">
    <property type="term" value="F:oxidoreductase activity"/>
    <property type="evidence" value="ECO:0007669"/>
    <property type="project" value="UniProtKB-KW"/>
</dbReference>